<dbReference type="InterPro" id="IPR051207">
    <property type="entry name" value="ComplexI_NDUFA9_subunit"/>
</dbReference>
<keyword evidence="3" id="KW-1185">Reference proteome</keyword>
<dbReference type="PANTHER" id="PTHR12126:SF11">
    <property type="entry name" value="NADH DEHYDROGENASE [UBIQUINONE] 1 ALPHA SUBCOMPLEX SUBUNIT 9, MITOCHONDRIAL"/>
    <property type="match status" value="1"/>
</dbReference>
<dbReference type="GO" id="GO:0044877">
    <property type="term" value="F:protein-containing complex binding"/>
    <property type="evidence" value="ECO:0007669"/>
    <property type="project" value="TreeGrafter"/>
</dbReference>
<dbReference type="RefSeq" id="WP_096364302.1">
    <property type="nucleotide sequence ID" value="NZ_AP018052.1"/>
</dbReference>
<dbReference type="AlphaFoldDB" id="A0A1Z4VMK9"/>
<dbReference type="Gene3D" id="3.40.50.720">
    <property type="entry name" value="NAD(P)-binding Rossmann-like Domain"/>
    <property type="match status" value="1"/>
</dbReference>
<accession>A0A1Z4VMK9</accession>
<dbReference type="CDD" id="cd05271">
    <property type="entry name" value="NDUFA9_like_SDR_a"/>
    <property type="match status" value="1"/>
</dbReference>
<reference evidence="2 3" key="1">
    <citation type="submission" date="2017-05" db="EMBL/GenBank/DDBJ databases">
        <title>Thiocyanate degradation by Thiohalobacter thiocyanaticus FOKN1.</title>
        <authorList>
            <person name="Oshiki M."/>
            <person name="Fukushima T."/>
            <person name="Kawano S."/>
            <person name="Nakagawa J."/>
        </authorList>
    </citation>
    <scope>NUCLEOTIDE SEQUENCE [LARGE SCALE GENOMIC DNA]</scope>
    <source>
        <strain evidence="2 3">FOKN1</strain>
    </source>
</reference>
<proteinExistence type="predicted"/>
<gene>
    <name evidence="2" type="ORF">FOKN1_0447</name>
</gene>
<dbReference type="InterPro" id="IPR036291">
    <property type="entry name" value="NAD(P)-bd_dom_sf"/>
</dbReference>
<evidence type="ECO:0000313" key="3">
    <source>
        <dbReference type="Proteomes" id="UP000218765"/>
    </source>
</evidence>
<dbReference type="OrthoDB" id="9776313at2"/>
<dbReference type="PANTHER" id="PTHR12126">
    <property type="entry name" value="NADH-UBIQUINONE OXIDOREDUCTASE 39 KDA SUBUNIT-RELATED"/>
    <property type="match status" value="1"/>
</dbReference>
<evidence type="ECO:0000259" key="1">
    <source>
        <dbReference type="Pfam" id="PF01370"/>
    </source>
</evidence>
<name>A0A1Z4VMK9_9GAMM</name>
<dbReference type="SUPFAM" id="SSF51735">
    <property type="entry name" value="NAD(P)-binding Rossmann-fold domains"/>
    <property type="match status" value="1"/>
</dbReference>
<dbReference type="Pfam" id="PF01370">
    <property type="entry name" value="Epimerase"/>
    <property type="match status" value="1"/>
</dbReference>
<dbReference type="Proteomes" id="UP000218765">
    <property type="component" value="Chromosome"/>
</dbReference>
<sequence>MHTTTKTVCIFGGTGFVGRHLAQRLTRDGHYVRIPTRHRERHRELLVNPRIKLIETDVYDTRALRELIQGADAVINLVGILNESGSDGSGFERAHVELPRRILSACNVTGTRRLLHMSALNAHPREEHSHYLRTKGVAEDLVHAAASDGMLVTSFRPSVIFGPDDSFFNRFHSLLGLTPWLFPLACPDAKISPVYVGDVVEAFARSLQDPATIGRHCDICGPETHTLQQLVEYTARVAGLRRRVLRLGNTTSWLQARLLEFVPGKPFSRDNFWSLQKEGICHENCLLDLGITPTAIAAVVPGYLGNRASRRRYQGFRAQARR</sequence>
<protein>
    <submittedName>
        <fullName evidence="2">NAD-dependent epimerase/dehydratase</fullName>
    </submittedName>
</protein>
<dbReference type="EMBL" id="AP018052">
    <property type="protein sequence ID" value="BAZ92851.1"/>
    <property type="molecule type" value="Genomic_DNA"/>
</dbReference>
<organism evidence="2 3">
    <name type="scientific">Thiohalobacter thiocyanaticus</name>
    <dbReference type="NCBI Taxonomy" id="585455"/>
    <lineage>
        <taxon>Bacteria</taxon>
        <taxon>Pseudomonadati</taxon>
        <taxon>Pseudomonadota</taxon>
        <taxon>Gammaproteobacteria</taxon>
        <taxon>Thiohalobacterales</taxon>
        <taxon>Thiohalobacteraceae</taxon>
        <taxon>Thiohalobacter</taxon>
    </lineage>
</organism>
<dbReference type="KEGG" id="ttc:FOKN1_0447"/>
<dbReference type="InterPro" id="IPR001509">
    <property type="entry name" value="Epimerase_deHydtase"/>
</dbReference>
<feature type="domain" description="NAD-dependent epimerase/dehydratase" evidence="1">
    <location>
        <begin position="8"/>
        <end position="213"/>
    </location>
</feature>
<evidence type="ECO:0000313" key="2">
    <source>
        <dbReference type="EMBL" id="BAZ92851.1"/>
    </source>
</evidence>